<dbReference type="AlphaFoldDB" id="E3I6N9"/>
<gene>
    <name evidence="1" type="ordered locus">Rvan_1429</name>
</gene>
<organism evidence="1 2">
    <name type="scientific">Rhodomicrobium vannielii (strain ATCC 17100 / DSM 162 / LMG 4299 / NCIMB 10020 / ATH 3.1.1)</name>
    <dbReference type="NCBI Taxonomy" id="648757"/>
    <lineage>
        <taxon>Bacteria</taxon>
        <taxon>Pseudomonadati</taxon>
        <taxon>Pseudomonadota</taxon>
        <taxon>Alphaproteobacteria</taxon>
        <taxon>Hyphomicrobiales</taxon>
        <taxon>Hyphomicrobiaceae</taxon>
        <taxon>Rhodomicrobium</taxon>
    </lineage>
</organism>
<proteinExistence type="predicted"/>
<accession>E3I6N9</accession>
<evidence type="ECO:0000313" key="2">
    <source>
        <dbReference type="Proteomes" id="UP000001399"/>
    </source>
</evidence>
<dbReference type="EMBL" id="CP002292">
    <property type="protein sequence ID" value="ADP70686.1"/>
    <property type="molecule type" value="Genomic_DNA"/>
</dbReference>
<sequence>MFEKQPDMHWSLPCIGATQELVRQFLQKRAISAQKNQNLRPPLKPFHYIIIVTYVLR</sequence>
<name>E3I6N9_RHOVT</name>
<protein>
    <submittedName>
        <fullName evidence="1">Uncharacterized protein</fullName>
    </submittedName>
</protein>
<dbReference type="KEGG" id="rva:Rvan_1429"/>
<reference evidence="2" key="1">
    <citation type="journal article" date="2011" name="J. Bacteriol.">
        <title>Genome sequences of eight morphologically diverse alphaproteobacteria.</title>
        <authorList>
            <consortium name="US DOE Joint Genome Institute"/>
            <person name="Brown P.J."/>
            <person name="Kysela D.T."/>
            <person name="Buechlein A."/>
            <person name="Hemmerich C."/>
            <person name="Brun Y.V."/>
        </authorList>
    </citation>
    <scope>NUCLEOTIDE SEQUENCE [LARGE SCALE GENOMIC DNA]</scope>
    <source>
        <strain evidence="2">ATCC 17100 / ATH 3.1.1 / DSM 162 / LMG 4299</strain>
    </source>
</reference>
<dbReference type="HOGENOM" id="CLU_2993804_0_0_5"/>
<keyword evidence="2" id="KW-1185">Reference proteome</keyword>
<evidence type="ECO:0000313" key="1">
    <source>
        <dbReference type="EMBL" id="ADP70686.1"/>
    </source>
</evidence>
<dbReference type="Proteomes" id="UP000001399">
    <property type="component" value="Chromosome"/>
</dbReference>